<evidence type="ECO:0000313" key="4">
    <source>
        <dbReference type="Proteomes" id="UP000050863"/>
    </source>
</evidence>
<dbReference type="Gene3D" id="2.30.30.240">
    <property type="entry name" value="PRC-barrel domain"/>
    <property type="match status" value="1"/>
</dbReference>
<dbReference type="PANTHER" id="PTHR36505:SF1">
    <property type="entry name" value="BLR1072 PROTEIN"/>
    <property type="match status" value="1"/>
</dbReference>
<dbReference type="EMBL" id="LLXZ01000102">
    <property type="protein sequence ID" value="KRR07260.1"/>
    <property type="molecule type" value="Genomic_DNA"/>
</dbReference>
<feature type="chain" id="PRO_5006443079" description="PRC-barrel domain-containing protein" evidence="1">
    <location>
        <begin position="23"/>
        <end position="148"/>
    </location>
</feature>
<comment type="caution">
    <text evidence="3">The sequence shown here is derived from an EMBL/GenBank/DDBJ whole genome shotgun (WGS) entry which is preliminary data.</text>
</comment>
<accession>A0A0R3LHI7</accession>
<dbReference type="STRING" id="280332.CQ12_00225"/>
<dbReference type="InterPro" id="IPR011033">
    <property type="entry name" value="PRC_barrel-like_sf"/>
</dbReference>
<evidence type="ECO:0000313" key="3">
    <source>
        <dbReference type="EMBL" id="KRR07260.1"/>
    </source>
</evidence>
<keyword evidence="4" id="KW-1185">Reference proteome</keyword>
<feature type="signal peptide" evidence="1">
    <location>
        <begin position="1"/>
        <end position="22"/>
    </location>
</feature>
<gene>
    <name evidence="3" type="ORF">CQ12_00225</name>
</gene>
<organism evidence="3 4">
    <name type="scientific">Bradyrhizobium jicamae</name>
    <dbReference type="NCBI Taxonomy" id="280332"/>
    <lineage>
        <taxon>Bacteria</taxon>
        <taxon>Pseudomonadati</taxon>
        <taxon>Pseudomonadota</taxon>
        <taxon>Alphaproteobacteria</taxon>
        <taxon>Hyphomicrobiales</taxon>
        <taxon>Nitrobacteraceae</taxon>
        <taxon>Bradyrhizobium</taxon>
    </lineage>
</organism>
<dbReference type="OrthoDB" id="7818259at2"/>
<protein>
    <recommendedName>
        <fullName evidence="2">PRC-barrel domain-containing protein</fullName>
    </recommendedName>
</protein>
<dbReference type="SUPFAM" id="SSF50346">
    <property type="entry name" value="PRC-barrel domain"/>
    <property type="match status" value="1"/>
</dbReference>
<keyword evidence="1" id="KW-0732">Signal</keyword>
<dbReference type="PANTHER" id="PTHR36505">
    <property type="entry name" value="BLR1072 PROTEIN"/>
    <property type="match status" value="1"/>
</dbReference>
<dbReference type="InterPro" id="IPR027275">
    <property type="entry name" value="PRC-brl_dom"/>
</dbReference>
<sequence length="148" mass="15816">MASKHITTALLSVALMTGGAFAQTDTSKNSSGTSAATTEYSAYKLVGVDVYNNSNEKLGEVKDILLERAGRASKTILSVGGFLGLGEQYVAVPYDQLKWVDEPARTASGSTTTTTGSSATGSSRKWYPDHAIYNTTKDQLKAMPEFKY</sequence>
<proteinExistence type="predicted"/>
<evidence type="ECO:0000259" key="2">
    <source>
        <dbReference type="Pfam" id="PF05239"/>
    </source>
</evidence>
<feature type="domain" description="PRC-barrel" evidence="2">
    <location>
        <begin position="38"/>
        <end position="101"/>
    </location>
</feature>
<dbReference type="Proteomes" id="UP000050863">
    <property type="component" value="Unassembled WGS sequence"/>
</dbReference>
<name>A0A0R3LHI7_9BRAD</name>
<dbReference type="RefSeq" id="WP_057836276.1">
    <property type="nucleotide sequence ID" value="NZ_LLXZ01000102.1"/>
</dbReference>
<reference evidence="3 4" key="1">
    <citation type="submission" date="2014-03" db="EMBL/GenBank/DDBJ databases">
        <title>Bradyrhizobium valentinum sp. nov., isolated from effective nodules of Lupinus mariae-josephae, a lupine endemic of basic-lime soils in Eastern Spain.</title>
        <authorList>
            <person name="Duran D."/>
            <person name="Rey L."/>
            <person name="Navarro A."/>
            <person name="Busquets A."/>
            <person name="Imperial J."/>
            <person name="Ruiz-Argueso T."/>
        </authorList>
    </citation>
    <scope>NUCLEOTIDE SEQUENCE [LARGE SCALE GENOMIC DNA]</scope>
    <source>
        <strain evidence="3 4">PAC68</strain>
    </source>
</reference>
<evidence type="ECO:0000256" key="1">
    <source>
        <dbReference type="SAM" id="SignalP"/>
    </source>
</evidence>
<dbReference type="Pfam" id="PF05239">
    <property type="entry name" value="PRC"/>
    <property type="match status" value="1"/>
</dbReference>
<dbReference type="AlphaFoldDB" id="A0A0R3LHI7"/>